<protein>
    <submittedName>
        <fullName evidence="2">MOSC domain-containing protein</fullName>
    </submittedName>
</protein>
<accession>A0ABN3VJK1</accession>
<keyword evidence="3" id="KW-1185">Reference proteome</keyword>
<dbReference type="InterPro" id="IPR011037">
    <property type="entry name" value="Pyrv_Knase-like_insert_dom_sf"/>
</dbReference>
<dbReference type="SUPFAM" id="SSF50800">
    <property type="entry name" value="PK beta-barrel domain-like"/>
    <property type="match status" value="1"/>
</dbReference>
<dbReference type="InterPro" id="IPR005302">
    <property type="entry name" value="MoCF_Sase_C"/>
</dbReference>
<dbReference type="RefSeq" id="WP_344683393.1">
    <property type="nucleotide sequence ID" value="NZ_BAAAUX010000019.1"/>
</dbReference>
<dbReference type="PANTHER" id="PTHR36930:SF1">
    <property type="entry name" value="MOSC DOMAIN-CONTAINING PROTEIN"/>
    <property type="match status" value="1"/>
</dbReference>
<dbReference type="PANTHER" id="PTHR36930">
    <property type="entry name" value="METAL-SULFUR CLUSTER BIOSYNTHESIS PROTEINS YUAD-RELATED"/>
    <property type="match status" value="1"/>
</dbReference>
<dbReference type="InterPro" id="IPR005303">
    <property type="entry name" value="MOCOS_middle"/>
</dbReference>
<reference evidence="2 3" key="1">
    <citation type="journal article" date="2019" name="Int. J. Syst. Evol. Microbiol.">
        <title>The Global Catalogue of Microorganisms (GCM) 10K type strain sequencing project: providing services to taxonomists for standard genome sequencing and annotation.</title>
        <authorList>
            <consortium name="The Broad Institute Genomics Platform"/>
            <consortium name="The Broad Institute Genome Sequencing Center for Infectious Disease"/>
            <person name="Wu L."/>
            <person name="Ma J."/>
        </authorList>
    </citation>
    <scope>NUCLEOTIDE SEQUENCE [LARGE SCALE GENOMIC DNA]</scope>
    <source>
        <strain evidence="2 3">JCM 9383</strain>
    </source>
</reference>
<evidence type="ECO:0000313" key="2">
    <source>
        <dbReference type="EMBL" id="GAA2807607.1"/>
    </source>
</evidence>
<organism evidence="2 3">
    <name type="scientific">Saccharopolyspora taberi</name>
    <dbReference type="NCBI Taxonomy" id="60895"/>
    <lineage>
        <taxon>Bacteria</taxon>
        <taxon>Bacillati</taxon>
        <taxon>Actinomycetota</taxon>
        <taxon>Actinomycetes</taxon>
        <taxon>Pseudonocardiales</taxon>
        <taxon>Pseudonocardiaceae</taxon>
        <taxon>Saccharopolyspora</taxon>
    </lineage>
</organism>
<dbReference type="EMBL" id="BAAAUX010000019">
    <property type="protein sequence ID" value="GAA2807607.1"/>
    <property type="molecule type" value="Genomic_DNA"/>
</dbReference>
<evidence type="ECO:0000313" key="3">
    <source>
        <dbReference type="Proteomes" id="UP001500979"/>
    </source>
</evidence>
<proteinExistence type="predicted"/>
<feature type="domain" description="MOSC" evidence="1">
    <location>
        <begin position="126"/>
        <end position="275"/>
    </location>
</feature>
<dbReference type="Proteomes" id="UP001500979">
    <property type="component" value="Unassembled WGS sequence"/>
</dbReference>
<comment type="caution">
    <text evidence="2">The sequence shown here is derived from an EMBL/GenBank/DDBJ whole genome shotgun (WGS) entry which is preliminary data.</text>
</comment>
<dbReference type="Pfam" id="PF03473">
    <property type="entry name" value="MOSC"/>
    <property type="match status" value="1"/>
</dbReference>
<dbReference type="Pfam" id="PF03476">
    <property type="entry name" value="MOSC_N"/>
    <property type="match status" value="1"/>
</dbReference>
<gene>
    <name evidence="2" type="ORF">GCM10010470_48640</name>
</gene>
<dbReference type="InterPro" id="IPR052716">
    <property type="entry name" value="MOSC_domain"/>
</dbReference>
<evidence type="ECO:0000259" key="1">
    <source>
        <dbReference type="PROSITE" id="PS51340"/>
    </source>
</evidence>
<sequence length="275" mass="29448">MSRVGVVSTLRRYPVKSMLGETVQSCEITARGVVGDRRYALLDVESGRVVSAKNPRLWRGMPTIRARTGESVTMTLPDATVSAADSAETEAVLSSYLGRKVALIDRRPGGAILERSDPDEVLDKGLDARVAVAENEFGAAVPPETLVDFAPVHLITTATLAAIDEHATAPVDPIRYRPNIIIDTPELTGFAENDWGERLVRIGAEVVLRVLIPTPRCAIPTLAHGDLPVNREALRIPAQHNRMNVAGSGPSAVAGVYAEVVQPGRIRASDPVELG</sequence>
<dbReference type="PROSITE" id="PS51340">
    <property type="entry name" value="MOSC"/>
    <property type="match status" value="1"/>
</dbReference>
<name>A0ABN3VJK1_9PSEU</name>
<dbReference type="Gene3D" id="2.40.33.20">
    <property type="entry name" value="PK beta-barrel domain-like"/>
    <property type="match status" value="1"/>
</dbReference>